<dbReference type="Proteomes" id="UP001149009">
    <property type="component" value="Unassembled WGS sequence"/>
</dbReference>
<evidence type="ECO:0000313" key="2">
    <source>
        <dbReference type="Proteomes" id="UP001149009"/>
    </source>
</evidence>
<comment type="caution">
    <text evidence="1">The sequence shown here is derived from an EMBL/GenBank/DDBJ whole genome shotgun (WGS) entry which is preliminary data.</text>
</comment>
<dbReference type="AlphaFoldDB" id="A0A9X3BAG1"/>
<proteinExistence type="predicted"/>
<gene>
    <name evidence="1" type="ORF">NYR54_17020</name>
</gene>
<accession>A0A9X3BAG1</accession>
<organism evidence="1 2">
    <name type="scientific">Chelativorans petroleitrophicus</name>
    <dbReference type="NCBI Taxonomy" id="2975484"/>
    <lineage>
        <taxon>Bacteria</taxon>
        <taxon>Pseudomonadati</taxon>
        <taxon>Pseudomonadota</taxon>
        <taxon>Alphaproteobacteria</taxon>
        <taxon>Hyphomicrobiales</taxon>
        <taxon>Phyllobacteriaceae</taxon>
        <taxon>Chelativorans</taxon>
    </lineage>
</organism>
<name>A0A9X3BAG1_9HYPH</name>
<keyword evidence="2" id="KW-1185">Reference proteome</keyword>
<dbReference type="EMBL" id="JAODNV010000021">
    <property type="protein sequence ID" value="MCT8991971.1"/>
    <property type="molecule type" value="Genomic_DNA"/>
</dbReference>
<evidence type="ECO:0000313" key="1">
    <source>
        <dbReference type="EMBL" id="MCT8991971.1"/>
    </source>
</evidence>
<dbReference type="InterPro" id="IPR029475">
    <property type="entry name" value="DUF6807"/>
</dbReference>
<reference evidence="1" key="1">
    <citation type="submission" date="2022-08" db="EMBL/GenBank/DDBJ databases">
        <title>Chelativorans sichuanense sp. nov., a paraffin oil-degrading bacterium isolated from a mixture of oil-based drill cuttings and paddy soil.</title>
        <authorList>
            <person name="Yu J."/>
            <person name="Liu H."/>
            <person name="Chen Q."/>
        </authorList>
    </citation>
    <scope>NUCLEOTIDE SEQUENCE</scope>
    <source>
        <strain evidence="1">SCAU 2101</strain>
    </source>
</reference>
<sequence length="309" mass="34312">MGQQEFALLEERLDLPKGAWARALRKTLRRGGQAVLGLTQGRQRCYVYPLYTPAGFAVTSESPADHPHHNSFWIAADHLHCRMPVADGKWEEYTYNFYVDETFQGRAPGRLIEIDSRLAAEGPGGCRIEQEIEWRGPVEWAAPAGRLAAVEQRTIRLSVEERCHVIDVESRLEAREFDFSLGPTRHAYFNLRVADSMTVANGGTVRDDQGRTGGSGVTGADAKWVCYEGPVGGGHRAGVAVFPHPTDHADLSWFVTDWGVITVGPFRLKGTVVLRGEALIARYRVIVFDGEMKVEEVAGRFLQYVKEGA</sequence>
<protein>
    <submittedName>
        <fullName evidence="1">PmoA family protein</fullName>
    </submittedName>
</protein>
<dbReference type="RefSeq" id="WP_261516925.1">
    <property type="nucleotide sequence ID" value="NZ_JAODNV010000021.1"/>
</dbReference>
<dbReference type="Pfam" id="PF14100">
    <property type="entry name" value="DUF6807"/>
    <property type="match status" value="1"/>
</dbReference>